<evidence type="ECO:0000313" key="2">
    <source>
        <dbReference type="Proteomes" id="UP000218689"/>
    </source>
</evidence>
<dbReference type="RefSeq" id="WP_094783936.1">
    <property type="nucleotide sequence ID" value="NZ_BEDT01000001.1"/>
</dbReference>
<dbReference type="AlphaFoldDB" id="A0A224X9L8"/>
<keyword evidence="2" id="KW-1185">Reference proteome</keyword>
<accession>A0A224X9L8</accession>
<sequence length="361" mass="42632">MISEKILNKINNKKPKYYNPCSIPLTTRILSKRNFSIYTSLLSLDGGTAIPNVVIRKDGSIHSNVSYSRKLSSFSIFQTLGIVRSIQNFENFLKGIDYIKEKLNKDEEVMLAVSCFYLPYSKDFMNMDYFKEYEKFGIHYISVTDINESSIRVYDTTPKIEDRWIKLEDFERAWEGDGAFKFLKDMKNVLILNPYSYYEIEILQNKVDILEFSLLVLKKNIENLVVGKKITENEEEFYFGELANIMLIDLSRNALLENNWSKISQISLSLNESKFSRFFLRDYLSDISLMLPELDIFRVEIESCIKNFERLTNRLNIEINKKSYDIKKIKILEKKIEKYFKQELSLYLKMDTYLEKMLGVK</sequence>
<dbReference type="OrthoDB" id="494565at2"/>
<reference evidence="2" key="1">
    <citation type="submission" date="2017-08" db="EMBL/GenBank/DDBJ databases">
        <title>Draft genome sequence of Lactococcus sp. strain Rs-Y01, isolated from the gut of the lower termite Reticulitermes speratus.</title>
        <authorList>
            <person name="Ohkuma M."/>
            <person name="Yuki M."/>
        </authorList>
    </citation>
    <scope>NUCLEOTIDE SEQUENCE [LARGE SCALE GENOMIC DNA]</scope>
    <source>
        <strain evidence="2">Rs-Y01</strain>
    </source>
</reference>
<protein>
    <recommendedName>
        <fullName evidence="3">Butirosin biosynthesis protein H N-terminal domain-containing protein</fullName>
    </recommendedName>
</protein>
<proteinExistence type="predicted"/>
<organism evidence="1 2">
    <name type="scientific">Pseudolactococcus reticulitermitis</name>
    <dbReference type="NCBI Taxonomy" id="2025039"/>
    <lineage>
        <taxon>Bacteria</taxon>
        <taxon>Bacillati</taxon>
        <taxon>Bacillota</taxon>
        <taxon>Bacilli</taxon>
        <taxon>Lactobacillales</taxon>
        <taxon>Streptococcaceae</taxon>
        <taxon>Pseudolactococcus</taxon>
    </lineage>
</organism>
<gene>
    <name evidence="1" type="ORF">RsY01_454</name>
</gene>
<dbReference type="Proteomes" id="UP000218689">
    <property type="component" value="Unassembled WGS sequence"/>
</dbReference>
<name>A0A224X9L8_9LACT</name>
<evidence type="ECO:0000313" key="1">
    <source>
        <dbReference type="EMBL" id="GAX46874.1"/>
    </source>
</evidence>
<dbReference type="EMBL" id="BEDT01000001">
    <property type="protein sequence ID" value="GAX46874.1"/>
    <property type="molecule type" value="Genomic_DNA"/>
</dbReference>
<comment type="caution">
    <text evidence="1">The sequence shown here is derived from an EMBL/GenBank/DDBJ whole genome shotgun (WGS) entry which is preliminary data.</text>
</comment>
<evidence type="ECO:0008006" key="3">
    <source>
        <dbReference type="Google" id="ProtNLM"/>
    </source>
</evidence>